<feature type="compositionally biased region" description="Basic and acidic residues" evidence="1">
    <location>
        <begin position="367"/>
        <end position="384"/>
    </location>
</feature>
<sequence>MVCPAPPRPAPPVPALRRPAPARHAPRRNNNVNNVKLERTSFSVGGGGAAAPASSRARRAGRVWRSWGRGPPPHPGPDARPAPAAAPDSGRCQASTLGCGRARARRGGRANKRAADARGRRHTHTYKSRVVGGLAKSIVSLMSRVWAAGGRARRPPAPTAAPLGGSAVPGGVKERPLPRCLQARRAHGSLSRGAAARALGGWVWAACTPASSSYKTPTTQQPTPNKPNKRNSRPPATPPARPRLHPSMVGSLWRGRRSGGTGASPDALTPTRCEGVAGGDGGDGGGGGGGGTWWRRTAALATRPSCTSRLGTSRHVTSRGATVTAELNTNLLPRSKQRKLNQDEILRRRRRGAAARRRLSPAAAPSEPRREEAPFGELTDRLTD</sequence>
<proteinExistence type="predicted"/>
<protein>
    <submittedName>
        <fullName evidence="2">Uncharacterized protein</fullName>
    </submittedName>
</protein>
<reference evidence="2 3" key="1">
    <citation type="submission" date="2019-05" db="EMBL/GenBank/DDBJ databases">
        <title>Another draft genome of Portunus trituberculatus and its Hox gene families provides insights of decapod evolution.</title>
        <authorList>
            <person name="Jeong J.-H."/>
            <person name="Song I."/>
            <person name="Kim S."/>
            <person name="Choi T."/>
            <person name="Kim D."/>
            <person name="Ryu S."/>
            <person name="Kim W."/>
        </authorList>
    </citation>
    <scope>NUCLEOTIDE SEQUENCE [LARGE SCALE GENOMIC DNA]</scope>
    <source>
        <tissue evidence="2">Muscle</tissue>
    </source>
</reference>
<dbReference type="Proteomes" id="UP000324222">
    <property type="component" value="Unassembled WGS sequence"/>
</dbReference>
<dbReference type="AlphaFoldDB" id="A0A5B7GEN3"/>
<organism evidence="2 3">
    <name type="scientific">Portunus trituberculatus</name>
    <name type="common">Swimming crab</name>
    <name type="synonym">Neptunus trituberculatus</name>
    <dbReference type="NCBI Taxonomy" id="210409"/>
    <lineage>
        <taxon>Eukaryota</taxon>
        <taxon>Metazoa</taxon>
        <taxon>Ecdysozoa</taxon>
        <taxon>Arthropoda</taxon>
        <taxon>Crustacea</taxon>
        <taxon>Multicrustacea</taxon>
        <taxon>Malacostraca</taxon>
        <taxon>Eumalacostraca</taxon>
        <taxon>Eucarida</taxon>
        <taxon>Decapoda</taxon>
        <taxon>Pleocyemata</taxon>
        <taxon>Brachyura</taxon>
        <taxon>Eubrachyura</taxon>
        <taxon>Portunoidea</taxon>
        <taxon>Portunidae</taxon>
        <taxon>Portuninae</taxon>
        <taxon>Portunus</taxon>
    </lineage>
</organism>
<evidence type="ECO:0000313" key="2">
    <source>
        <dbReference type="EMBL" id="MPC58790.1"/>
    </source>
</evidence>
<feature type="region of interest" description="Disordered" evidence="1">
    <location>
        <begin position="334"/>
        <end position="384"/>
    </location>
</feature>
<gene>
    <name evidence="2" type="ORF">E2C01_052799</name>
</gene>
<keyword evidence="3" id="KW-1185">Reference proteome</keyword>
<feature type="compositionally biased region" description="Basic residues" evidence="1">
    <location>
        <begin position="102"/>
        <end position="112"/>
    </location>
</feature>
<feature type="compositionally biased region" description="Basic residues" evidence="1">
    <location>
        <begin position="347"/>
        <end position="359"/>
    </location>
</feature>
<feature type="compositionally biased region" description="Pro residues" evidence="1">
    <location>
        <begin position="70"/>
        <end position="80"/>
    </location>
</feature>
<feature type="compositionally biased region" description="Gly residues" evidence="1">
    <location>
        <begin position="276"/>
        <end position="292"/>
    </location>
</feature>
<evidence type="ECO:0000256" key="1">
    <source>
        <dbReference type="SAM" id="MobiDB-lite"/>
    </source>
</evidence>
<feature type="region of interest" description="Disordered" evidence="1">
    <location>
        <begin position="151"/>
        <end position="171"/>
    </location>
</feature>
<name>A0A5B7GEN3_PORTR</name>
<accession>A0A5B7GEN3</accession>
<feature type="compositionally biased region" description="Low complexity" evidence="1">
    <location>
        <begin position="81"/>
        <end position="91"/>
    </location>
</feature>
<feature type="compositionally biased region" description="Pro residues" evidence="1">
    <location>
        <begin position="1"/>
        <end position="14"/>
    </location>
</feature>
<evidence type="ECO:0000313" key="3">
    <source>
        <dbReference type="Proteomes" id="UP000324222"/>
    </source>
</evidence>
<comment type="caution">
    <text evidence="2">The sequence shown here is derived from an EMBL/GenBank/DDBJ whole genome shotgun (WGS) entry which is preliminary data.</text>
</comment>
<feature type="region of interest" description="Disordered" evidence="1">
    <location>
        <begin position="211"/>
        <end position="294"/>
    </location>
</feature>
<dbReference type="EMBL" id="VSRR010015991">
    <property type="protein sequence ID" value="MPC58790.1"/>
    <property type="molecule type" value="Genomic_DNA"/>
</dbReference>
<feature type="region of interest" description="Disordered" evidence="1">
    <location>
        <begin position="1"/>
        <end position="124"/>
    </location>
</feature>